<dbReference type="SUPFAM" id="SSF52980">
    <property type="entry name" value="Restriction endonuclease-like"/>
    <property type="match status" value="1"/>
</dbReference>
<dbReference type="GO" id="GO:0004519">
    <property type="term" value="F:endonuclease activity"/>
    <property type="evidence" value="ECO:0007669"/>
    <property type="project" value="UniProtKB-KW"/>
</dbReference>
<protein>
    <submittedName>
        <fullName evidence="2">Uma2 family endonuclease</fullName>
    </submittedName>
</protein>
<evidence type="ECO:0000259" key="1">
    <source>
        <dbReference type="Pfam" id="PF05685"/>
    </source>
</evidence>
<dbReference type="CDD" id="cd06260">
    <property type="entry name" value="DUF820-like"/>
    <property type="match status" value="1"/>
</dbReference>
<evidence type="ECO:0000313" key="3">
    <source>
        <dbReference type="Proteomes" id="UP000830115"/>
    </source>
</evidence>
<feature type="domain" description="Putative restriction endonuclease" evidence="1">
    <location>
        <begin position="26"/>
        <end position="176"/>
    </location>
</feature>
<dbReference type="PANTHER" id="PTHR35400:SF3">
    <property type="entry name" value="SLL1072 PROTEIN"/>
    <property type="match status" value="1"/>
</dbReference>
<dbReference type="Proteomes" id="UP000830115">
    <property type="component" value="Chromosome"/>
</dbReference>
<dbReference type="InterPro" id="IPR011335">
    <property type="entry name" value="Restrct_endonuc-II-like"/>
</dbReference>
<sequence length="185" mass="20081">MSEAPADYSNDIDPERALKYAIQHIKDDRAEIIEGVIETVPPSWDHEAASDTLREQIRARARELGCVIGSGNLDLPGSPNWYIPDLAVVPAAAAKGAGALLPADTLLVVEVTSESNADTNRVVKRKRYAEYGAPLYLLVDRQERSVTLFSEPGHLGYTRADGPHPYGATIRIPEPFGVDVDTSGM</sequence>
<keyword evidence="2" id="KW-0540">Nuclease</keyword>
<reference evidence="2" key="1">
    <citation type="submission" date="2021-10" db="EMBL/GenBank/DDBJ databases">
        <title>Streptomyces nigrumlapis sp.nov.,an antimicrobial producing actinobacterium isolated from Black Gobi rocks.</title>
        <authorList>
            <person name="Wen Y."/>
            <person name="Zhang W."/>
            <person name="Liu X.G."/>
        </authorList>
    </citation>
    <scope>NUCLEOTIDE SEQUENCE</scope>
    <source>
        <strain evidence="2">ST13-2-2</strain>
    </source>
</reference>
<keyword evidence="3" id="KW-1185">Reference proteome</keyword>
<name>A0ABY4M6J0_9ACTN</name>
<gene>
    <name evidence="2" type="ORF">K9S39_17085</name>
</gene>
<organism evidence="2 3">
    <name type="scientific">Streptomyces halobius</name>
    <dbReference type="NCBI Taxonomy" id="2879846"/>
    <lineage>
        <taxon>Bacteria</taxon>
        <taxon>Bacillati</taxon>
        <taxon>Actinomycetota</taxon>
        <taxon>Actinomycetes</taxon>
        <taxon>Kitasatosporales</taxon>
        <taxon>Streptomycetaceae</taxon>
        <taxon>Streptomyces</taxon>
    </lineage>
</organism>
<dbReference type="Pfam" id="PF05685">
    <property type="entry name" value="Uma2"/>
    <property type="match status" value="1"/>
</dbReference>
<accession>A0ABY4M6J0</accession>
<dbReference type="EMBL" id="CP086322">
    <property type="protein sequence ID" value="UQA93330.1"/>
    <property type="molecule type" value="Genomic_DNA"/>
</dbReference>
<keyword evidence="2" id="KW-0378">Hydrolase</keyword>
<proteinExistence type="predicted"/>
<dbReference type="InterPro" id="IPR012296">
    <property type="entry name" value="Nuclease_put_TT1808"/>
</dbReference>
<dbReference type="PANTHER" id="PTHR35400">
    <property type="entry name" value="SLR1083 PROTEIN"/>
    <property type="match status" value="1"/>
</dbReference>
<dbReference type="RefSeq" id="WP_248864206.1">
    <property type="nucleotide sequence ID" value="NZ_CP086322.1"/>
</dbReference>
<dbReference type="InterPro" id="IPR008538">
    <property type="entry name" value="Uma2"/>
</dbReference>
<evidence type="ECO:0000313" key="2">
    <source>
        <dbReference type="EMBL" id="UQA93330.1"/>
    </source>
</evidence>
<keyword evidence="2" id="KW-0255">Endonuclease</keyword>
<dbReference type="Gene3D" id="3.90.1570.10">
    <property type="entry name" value="tt1808, chain A"/>
    <property type="match status" value="1"/>
</dbReference>